<dbReference type="AlphaFoldDB" id="A0A7S1KMP4"/>
<dbReference type="EMBL" id="HBGD01002102">
    <property type="protein sequence ID" value="CAD9078519.1"/>
    <property type="molecule type" value="Transcribed_RNA"/>
</dbReference>
<dbReference type="Gene3D" id="3.40.50.2060">
    <property type="match status" value="1"/>
</dbReference>
<dbReference type="Gene3D" id="3.90.830.10">
    <property type="entry name" value="Syntaxin Binding Protein 1, Chain A, domain 2"/>
    <property type="match status" value="1"/>
</dbReference>
<reference evidence="3" key="1">
    <citation type="submission" date="2021-01" db="EMBL/GenBank/DDBJ databases">
        <authorList>
            <person name="Corre E."/>
            <person name="Pelletier E."/>
            <person name="Niang G."/>
            <person name="Scheremetjew M."/>
            <person name="Finn R."/>
            <person name="Kale V."/>
            <person name="Holt S."/>
            <person name="Cochrane G."/>
            <person name="Meng A."/>
            <person name="Brown T."/>
            <person name="Cohen L."/>
        </authorList>
    </citation>
    <scope>NUCLEOTIDE SEQUENCE</scope>
    <source>
        <strain evidence="3">WS</strain>
    </source>
</reference>
<evidence type="ECO:0000256" key="2">
    <source>
        <dbReference type="SAM" id="MobiDB-lite"/>
    </source>
</evidence>
<sequence length="748" mass="85081">MRKSHSSSSPPHSSSSSSSPPHLLTQQQLQITQLLSQQQHSQIGSSENSSSSNRGANIPSITSPASLSKSLYNLNSLTFKILITDAYTKPLLNKIFRMGELRALGVTLVLDINEDREYVRDATVVYFIQPSKHNVDILAQDIIRELYFEYEIHFVERTERELLETLAKTILDATSPEKQEELLQKITCIKDEFLAFHCVEHDFFSLELNQMFYKVMHPQLQSKTEMENLLNRVANGLVCVVMAHGVMPIIAYEKGADSPATVIAKLVEKKLSDLYNSSNREIRQLFAGNVSKGTSSKRSLKRRPVLILADRTMDLSVSVQHRWSYRAMVHDIFKMKNNSVRVPVKEENEGGSEPVEKIRKYDIDPIHDTYWQQYAPKSFHDVASEVSNALATYEEQLKKFNKKTGLNISGEDMLSGDVDDKLESNVKLTKQVINEVFRLSDQRKHVDMHTNLAYSILDAITARKLDEFYALEEALIIHKPLDQKDQNVLQSLFDDSTKGTVHDKIRLLIICYLASISSKKSNYILPFTKDELMRYERRLQRQRLEEESKEIPESEDQLCLPELKYLRSLSLDEQAIFFDELKGRRDDRFAQIKSSMLSSFNVLGTQLKSIASNLRGGDDASFFPLPLTQLVHSIMNPEGLDPHHSSSMSNLTSSSVFQGSERYNGKYQFVDPKRSQSMGTNTTDNATGEFGEAIVFVFGGGNFLEYQNLLEFCELPNMRGKRVVYGSTSLLTGEEFVDELRKLGEAQE</sequence>
<comment type="similarity">
    <text evidence="1">Belongs to the STXBP/unc-18/SEC1 family.</text>
</comment>
<dbReference type="SUPFAM" id="SSF56815">
    <property type="entry name" value="Sec1/munc18-like (SM) proteins"/>
    <property type="match status" value="1"/>
</dbReference>
<name>A0A7S1KMP4_9EUKA</name>
<proteinExistence type="inferred from homology"/>
<dbReference type="Gene3D" id="3.40.50.1910">
    <property type="match status" value="1"/>
</dbReference>
<dbReference type="InterPro" id="IPR001619">
    <property type="entry name" value="Sec1-like"/>
</dbReference>
<dbReference type="InterPro" id="IPR043127">
    <property type="entry name" value="Sec-1-like_dom3a"/>
</dbReference>
<dbReference type="InterPro" id="IPR043154">
    <property type="entry name" value="Sec-1-like_dom1"/>
</dbReference>
<dbReference type="InterPro" id="IPR027482">
    <property type="entry name" value="Sec1-like_dom2"/>
</dbReference>
<gene>
    <name evidence="3" type="ORF">PCOS0759_LOCUS1751</name>
</gene>
<evidence type="ECO:0000313" key="3">
    <source>
        <dbReference type="EMBL" id="CAD9078519.1"/>
    </source>
</evidence>
<dbReference type="InterPro" id="IPR036045">
    <property type="entry name" value="Sec1-like_sf"/>
</dbReference>
<feature type="region of interest" description="Disordered" evidence="2">
    <location>
        <begin position="1"/>
        <end position="58"/>
    </location>
</feature>
<accession>A0A7S1KMP4</accession>
<dbReference type="Pfam" id="PF00995">
    <property type="entry name" value="Sec1"/>
    <property type="match status" value="1"/>
</dbReference>
<dbReference type="PANTHER" id="PTHR11679">
    <property type="entry name" value="VESICLE PROTEIN SORTING-ASSOCIATED"/>
    <property type="match status" value="1"/>
</dbReference>
<dbReference type="PIRSF" id="PIRSF005715">
    <property type="entry name" value="VPS45_Sec1"/>
    <property type="match status" value="1"/>
</dbReference>
<evidence type="ECO:0000256" key="1">
    <source>
        <dbReference type="ARBA" id="ARBA00009884"/>
    </source>
</evidence>
<dbReference type="GO" id="GO:0016192">
    <property type="term" value="P:vesicle-mediated transport"/>
    <property type="evidence" value="ECO:0007669"/>
    <property type="project" value="InterPro"/>
</dbReference>
<protein>
    <recommendedName>
        <fullName evidence="4">Sec1-like protein</fullName>
    </recommendedName>
</protein>
<organism evidence="3">
    <name type="scientific">Percolomonas cosmopolitus</name>
    <dbReference type="NCBI Taxonomy" id="63605"/>
    <lineage>
        <taxon>Eukaryota</taxon>
        <taxon>Discoba</taxon>
        <taxon>Heterolobosea</taxon>
        <taxon>Tetramitia</taxon>
        <taxon>Eutetramitia</taxon>
        <taxon>Percolomonadidae</taxon>
        <taxon>Percolomonas</taxon>
    </lineage>
</organism>
<feature type="compositionally biased region" description="Low complexity" evidence="2">
    <location>
        <begin position="1"/>
        <end position="53"/>
    </location>
</feature>
<dbReference type="Gene3D" id="1.25.40.60">
    <property type="match status" value="1"/>
</dbReference>
<evidence type="ECO:0008006" key="4">
    <source>
        <dbReference type="Google" id="ProtNLM"/>
    </source>
</evidence>